<name>A0A4S2N3I1_9PEZI</name>
<evidence type="ECO:0000313" key="3">
    <source>
        <dbReference type="Proteomes" id="UP000298138"/>
    </source>
</evidence>
<gene>
    <name evidence="2" type="ORF">EX30DRAFT_86312</name>
</gene>
<feature type="region of interest" description="Disordered" evidence="1">
    <location>
        <begin position="53"/>
        <end position="81"/>
    </location>
</feature>
<protein>
    <submittedName>
        <fullName evidence="2">Uncharacterized protein</fullName>
    </submittedName>
</protein>
<reference evidence="2 3" key="1">
    <citation type="submission" date="2019-04" db="EMBL/GenBank/DDBJ databases">
        <title>Comparative genomics and transcriptomics to analyze fruiting body development in filamentous ascomycetes.</title>
        <authorList>
            <consortium name="DOE Joint Genome Institute"/>
            <person name="Lutkenhaus R."/>
            <person name="Traeger S."/>
            <person name="Breuer J."/>
            <person name="Kuo A."/>
            <person name="Lipzen A."/>
            <person name="Pangilinan J."/>
            <person name="Dilworth D."/>
            <person name="Sandor L."/>
            <person name="Poggeler S."/>
            <person name="Barry K."/>
            <person name="Grigoriev I.V."/>
            <person name="Nowrousian M."/>
        </authorList>
    </citation>
    <scope>NUCLEOTIDE SEQUENCE [LARGE SCALE GENOMIC DNA]</scope>
    <source>
        <strain evidence="2 3">CBS 389.68</strain>
    </source>
</reference>
<organism evidence="2 3">
    <name type="scientific">Ascodesmis nigricans</name>
    <dbReference type="NCBI Taxonomy" id="341454"/>
    <lineage>
        <taxon>Eukaryota</taxon>
        <taxon>Fungi</taxon>
        <taxon>Dikarya</taxon>
        <taxon>Ascomycota</taxon>
        <taxon>Pezizomycotina</taxon>
        <taxon>Pezizomycetes</taxon>
        <taxon>Pezizales</taxon>
        <taxon>Ascodesmidaceae</taxon>
        <taxon>Ascodesmis</taxon>
    </lineage>
</organism>
<evidence type="ECO:0000313" key="2">
    <source>
        <dbReference type="EMBL" id="TGZ83596.1"/>
    </source>
</evidence>
<dbReference type="EMBL" id="ML220113">
    <property type="protein sequence ID" value="TGZ83596.1"/>
    <property type="molecule type" value="Genomic_DNA"/>
</dbReference>
<accession>A0A4S2N3I1</accession>
<dbReference type="InParanoid" id="A0A4S2N3I1"/>
<dbReference type="AlphaFoldDB" id="A0A4S2N3I1"/>
<feature type="compositionally biased region" description="Low complexity" evidence="1">
    <location>
        <begin position="70"/>
        <end position="81"/>
    </location>
</feature>
<sequence>MPCCTPQSLPRNRSDLGVIIEPGLGKQYYSTLGDRPYPLHGFERHSRYSNPFAAGSSSMDSKQPGPAPKSSLQSSSSSPTNLSSLTLPILLRIISFVPSDLQSIARFSLALQSRQLHILFQPHLKPLTHRDFRYFCHVYHPHYAAFPTCWRCNRHFPIHHIIGYSLHSRCYCIACFIHLMSIKSLPVYYDASTKCRPGSELSDDILKKDSVLMHHWSPEWMLHEAEWRQKENRLEVKIKFEDVVGTAWNLWRPGRAKWRSEHKLMELVSRFGEKYRPYNKRDVQKARERVGWVPLETLLKIMADWEGLMCPTGRPLKRIVKQDRPTGKKVEAAVEPVTVERLLKLWLDPEGEIRSIERGLRGSQTGWGNTEEKERILTWIEMRRRVGFATDIGNIMDDGAATAGEL</sequence>
<keyword evidence="3" id="KW-1185">Reference proteome</keyword>
<evidence type="ECO:0000256" key="1">
    <source>
        <dbReference type="SAM" id="MobiDB-lite"/>
    </source>
</evidence>
<dbReference type="Proteomes" id="UP000298138">
    <property type="component" value="Unassembled WGS sequence"/>
</dbReference>
<proteinExistence type="predicted"/>